<accession>A0AA35T1A3</accession>
<dbReference type="InterPro" id="IPR016181">
    <property type="entry name" value="Acyl_CoA_acyltransferase"/>
</dbReference>
<dbReference type="AlphaFoldDB" id="A0AA35T1A3"/>
<evidence type="ECO:0000313" key="7">
    <source>
        <dbReference type="Proteomes" id="UP001174909"/>
    </source>
</evidence>
<dbReference type="PANTHER" id="PTHR13355:SF11">
    <property type="entry name" value="GLUCOSAMINE 6-PHOSPHATE N-ACETYLTRANSFERASE"/>
    <property type="match status" value="1"/>
</dbReference>
<protein>
    <recommendedName>
        <fullName evidence="4">Glucosamine 6-phosphate N-acetyltransferase</fullName>
        <ecNumber evidence="4">2.3.1.4</ecNumber>
    </recommendedName>
</protein>
<proteinExistence type="inferred from homology"/>
<name>A0AA35T1A3_GEOBA</name>
<evidence type="ECO:0000259" key="5">
    <source>
        <dbReference type="PROSITE" id="PS51186"/>
    </source>
</evidence>
<dbReference type="Pfam" id="PF00583">
    <property type="entry name" value="Acetyltransf_1"/>
    <property type="match status" value="1"/>
</dbReference>
<reference evidence="6" key="1">
    <citation type="submission" date="2023-03" db="EMBL/GenBank/DDBJ databases">
        <authorList>
            <person name="Steffen K."/>
            <person name="Cardenas P."/>
        </authorList>
    </citation>
    <scope>NUCLEOTIDE SEQUENCE</scope>
</reference>
<dbReference type="CDD" id="cd04301">
    <property type="entry name" value="NAT_SF"/>
    <property type="match status" value="1"/>
</dbReference>
<dbReference type="EC" id="2.3.1.4" evidence="4"/>
<comment type="similarity">
    <text evidence="2 4">Belongs to the acetyltransferase family. GNA1 subfamily.</text>
</comment>
<comment type="caution">
    <text evidence="6">The sequence shown here is derived from an EMBL/GenBank/DDBJ whole genome shotgun (WGS) entry which is preliminary data.</text>
</comment>
<evidence type="ECO:0000256" key="1">
    <source>
        <dbReference type="ARBA" id="ARBA00004832"/>
    </source>
</evidence>
<dbReference type="GO" id="GO:0004343">
    <property type="term" value="F:glucosamine 6-phosphate N-acetyltransferase activity"/>
    <property type="evidence" value="ECO:0007669"/>
    <property type="project" value="UniProtKB-UniRule"/>
</dbReference>
<dbReference type="GO" id="GO:0006048">
    <property type="term" value="P:UDP-N-acetylglucosamine biosynthetic process"/>
    <property type="evidence" value="ECO:0007669"/>
    <property type="project" value="UniProtKB-UniRule"/>
</dbReference>
<organism evidence="6 7">
    <name type="scientific">Geodia barretti</name>
    <name type="common">Barrett's horny sponge</name>
    <dbReference type="NCBI Taxonomy" id="519541"/>
    <lineage>
        <taxon>Eukaryota</taxon>
        <taxon>Metazoa</taxon>
        <taxon>Porifera</taxon>
        <taxon>Demospongiae</taxon>
        <taxon>Heteroscleromorpha</taxon>
        <taxon>Tetractinellida</taxon>
        <taxon>Astrophorina</taxon>
        <taxon>Geodiidae</taxon>
        <taxon>Geodia</taxon>
    </lineage>
</organism>
<keyword evidence="7" id="KW-1185">Reference proteome</keyword>
<gene>
    <name evidence="6" type="ORF">GBAR_LOCUS21845</name>
</gene>
<dbReference type="InterPro" id="IPR000182">
    <property type="entry name" value="GNAT_dom"/>
</dbReference>
<feature type="domain" description="N-acetyltransferase" evidence="5">
    <location>
        <begin position="1"/>
        <end position="114"/>
    </location>
</feature>
<dbReference type="Gene3D" id="3.40.630.30">
    <property type="match status" value="1"/>
</dbReference>
<dbReference type="EMBL" id="CASHTH010003031">
    <property type="protein sequence ID" value="CAI8039302.1"/>
    <property type="molecule type" value="Genomic_DNA"/>
</dbReference>
<dbReference type="PANTHER" id="PTHR13355">
    <property type="entry name" value="GLUCOSAMINE 6-PHOSPHATE N-ACETYLTRANSFERASE"/>
    <property type="match status" value="1"/>
</dbReference>
<dbReference type="SUPFAM" id="SSF55729">
    <property type="entry name" value="Acyl-CoA N-acyltransferases (Nat)"/>
    <property type="match status" value="1"/>
</dbReference>
<evidence type="ECO:0000313" key="6">
    <source>
        <dbReference type="EMBL" id="CAI8039302.1"/>
    </source>
</evidence>
<keyword evidence="4" id="KW-0808">Transferase</keyword>
<dbReference type="InterPro" id="IPR039143">
    <property type="entry name" value="GNPNAT1-like"/>
</dbReference>
<evidence type="ECO:0000256" key="4">
    <source>
        <dbReference type="RuleBase" id="RU365086"/>
    </source>
</evidence>
<comment type="catalytic activity">
    <reaction evidence="3 4">
        <text>D-glucosamine 6-phosphate + acetyl-CoA = N-acetyl-D-glucosamine 6-phosphate + CoA + H(+)</text>
        <dbReference type="Rhea" id="RHEA:10292"/>
        <dbReference type="ChEBI" id="CHEBI:15378"/>
        <dbReference type="ChEBI" id="CHEBI:57287"/>
        <dbReference type="ChEBI" id="CHEBI:57288"/>
        <dbReference type="ChEBI" id="CHEBI:57513"/>
        <dbReference type="ChEBI" id="CHEBI:58725"/>
        <dbReference type="EC" id="2.3.1.4"/>
    </reaction>
</comment>
<comment type="pathway">
    <text evidence="1 4">Nucleotide-sugar biosynthesis; UDP-N-acetyl-alpha-D-glucosamine biosynthesis; N-acetyl-alpha-D-glucosamine 1-phosphate from alpha-D-glucosamine 6-phosphate (route I): step 1/2.</text>
</comment>
<keyword evidence="4" id="KW-0012">Acyltransferase</keyword>
<dbReference type="PROSITE" id="PS51186">
    <property type="entry name" value="GNAT"/>
    <property type="match status" value="1"/>
</dbReference>
<sequence length="114" mass="12530">MAESEARDVFHRICSNPDHVVLVAELDGKVVGAATLLIEQKFIHNGGRAGHIEDVAVLDDMRGSGIGASLIRVCLDHAVRAGCYKTVLQCTDAVKEFYQNLGFRHHDSGMRFDH</sequence>
<evidence type="ECO:0000256" key="3">
    <source>
        <dbReference type="ARBA" id="ARBA00048964"/>
    </source>
</evidence>
<dbReference type="Proteomes" id="UP001174909">
    <property type="component" value="Unassembled WGS sequence"/>
</dbReference>
<evidence type="ECO:0000256" key="2">
    <source>
        <dbReference type="ARBA" id="ARBA00006048"/>
    </source>
</evidence>